<accession>A0ABQ4V5S5</accession>
<evidence type="ECO:0000313" key="11">
    <source>
        <dbReference type="Proteomes" id="UP001060504"/>
    </source>
</evidence>
<comment type="similarity">
    <text evidence="8">Belongs to the anion channel-forming bestrophin (TC 1.A.46) family.</text>
</comment>
<reference evidence="10 11" key="1">
    <citation type="submission" date="2021-08" db="EMBL/GenBank/DDBJ databases">
        <title>Draft genome sequence of Mycolicibacterium sp. NGTWS1702 strain.</title>
        <authorList>
            <person name="Matsumoto M."/>
            <person name="Tang B.C.C."/>
            <person name="Machida Y."/>
            <person name="Matoyama H."/>
            <person name="Kishihara T."/>
            <person name="Sato S."/>
            <person name="Kondo I."/>
            <person name="Sano M."/>
            <person name="Kato G."/>
        </authorList>
    </citation>
    <scope>NUCLEOTIDE SEQUENCE [LARGE SCALE GENOMIC DNA]</scope>
    <source>
        <strain evidence="10 11">NGTWSNA01</strain>
    </source>
</reference>
<dbReference type="Pfam" id="PF25539">
    <property type="entry name" value="Bestrophin_2"/>
    <property type="match status" value="1"/>
</dbReference>
<name>A0ABQ4V5S5_9MYCO</name>
<evidence type="ECO:0000256" key="9">
    <source>
        <dbReference type="SAM" id="Phobius"/>
    </source>
</evidence>
<feature type="transmembrane region" description="Helical" evidence="9">
    <location>
        <begin position="204"/>
        <end position="221"/>
    </location>
</feature>
<keyword evidence="3" id="KW-1003">Cell membrane</keyword>
<evidence type="ECO:0000313" key="10">
    <source>
        <dbReference type="EMBL" id="GJF10570.1"/>
    </source>
</evidence>
<feature type="transmembrane region" description="Helical" evidence="9">
    <location>
        <begin position="21"/>
        <end position="38"/>
    </location>
</feature>
<evidence type="ECO:0000256" key="8">
    <source>
        <dbReference type="ARBA" id="ARBA00034708"/>
    </source>
</evidence>
<dbReference type="Proteomes" id="UP001060504">
    <property type="component" value="Unassembled WGS sequence"/>
</dbReference>
<keyword evidence="11" id="KW-1185">Reference proteome</keyword>
<gene>
    <name evidence="10" type="ORF">NGTWS1702_06510</name>
</gene>
<dbReference type="PANTHER" id="PTHR33281:SF19">
    <property type="entry name" value="VOLTAGE-DEPENDENT ANION CHANNEL-FORMING PROTEIN YNEE"/>
    <property type="match status" value="1"/>
</dbReference>
<keyword evidence="2" id="KW-0813">Transport</keyword>
<evidence type="ECO:0000256" key="1">
    <source>
        <dbReference type="ARBA" id="ARBA00004651"/>
    </source>
</evidence>
<dbReference type="PANTHER" id="PTHR33281">
    <property type="entry name" value="UPF0187 PROTEIN YNEE"/>
    <property type="match status" value="1"/>
</dbReference>
<sequence length="294" mass="32698">MIRSVGRVGNLKVVGLVLWQVKYDLLVILVVAASLLPIPDAVQMENSVAALSVLGIAASIFIGFRNTNAYNRWWEARTLWGAVINDSRAWHNDLAAIDTGTTVMSTVLDRMRRRQVRYTWKLAAEMRGVAPLPGVAELTEEDPPEATATDLLNLQARDVQTLSAGGHIDVQARVMLMSVNTGLAASQGGLERIRNQPIPVHYDVFIRVMAWLFAIVAFNRFDANHELASVALGLLLMLLFIVAERLGYFIERPMSNRIFDLPLYRFCSTISGNLLGRSHPMATPRESDKAVIWM</sequence>
<evidence type="ECO:0000256" key="6">
    <source>
        <dbReference type="ARBA" id="ARBA00023065"/>
    </source>
</evidence>
<keyword evidence="5 9" id="KW-1133">Transmembrane helix</keyword>
<evidence type="ECO:0008006" key="12">
    <source>
        <dbReference type="Google" id="ProtNLM"/>
    </source>
</evidence>
<proteinExistence type="inferred from homology"/>
<comment type="caution">
    <text evidence="10">The sequence shown here is derived from an EMBL/GenBank/DDBJ whole genome shotgun (WGS) entry which is preliminary data.</text>
</comment>
<dbReference type="EMBL" id="BPRH01000714">
    <property type="protein sequence ID" value="GJF10570.1"/>
    <property type="molecule type" value="Genomic_DNA"/>
</dbReference>
<feature type="transmembrane region" description="Helical" evidence="9">
    <location>
        <begin position="44"/>
        <end position="64"/>
    </location>
</feature>
<evidence type="ECO:0000256" key="2">
    <source>
        <dbReference type="ARBA" id="ARBA00022448"/>
    </source>
</evidence>
<keyword evidence="6" id="KW-0406">Ion transport</keyword>
<evidence type="ECO:0000256" key="4">
    <source>
        <dbReference type="ARBA" id="ARBA00022692"/>
    </source>
</evidence>
<keyword evidence="4 9" id="KW-0812">Transmembrane</keyword>
<keyword evidence="7 9" id="KW-0472">Membrane</keyword>
<feature type="transmembrane region" description="Helical" evidence="9">
    <location>
        <begin position="227"/>
        <end position="248"/>
    </location>
</feature>
<organism evidence="10 11">
    <name type="scientific">Mycolicibacterium cyprinidarum</name>
    <dbReference type="NCBI Taxonomy" id="2860311"/>
    <lineage>
        <taxon>Bacteria</taxon>
        <taxon>Bacillati</taxon>
        <taxon>Actinomycetota</taxon>
        <taxon>Actinomycetes</taxon>
        <taxon>Mycobacteriales</taxon>
        <taxon>Mycobacteriaceae</taxon>
        <taxon>Mycolicibacterium</taxon>
    </lineage>
</organism>
<evidence type="ECO:0000256" key="5">
    <source>
        <dbReference type="ARBA" id="ARBA00022989"/>
    </source>
</evidence>
<protein>
    <recommendedName>
        <fullName evidence="12">Bestrophin, RFP-TM, chloride channel</fullName>
    </recommendedName>
</protein>
<evidence type="ECO:0000256" key="7">
    <source>
        <dbReference type="ARBA" id="ARBA00023136"/>
    </source>
</evidence>
<dbReference type="InterPro" id="IPR044669">
    <property type="entry name" value="YneE/VCCN1/2-like"/>
</dbReference>
<comment type="subcellular location">
    <subcellularLocation>
        <location evidence="1">Cell membrane</location>
        <topology evidence="1">Multi-pass membrane protein</topology>
    </subcellularLocation>
</comment>
<evidence type="ECO:0000256" key="3">
    <source>
        <dbReference type="ARBA" id="ARBA00022475"/>
    </source>
</evidence>